<name>A0A1E1K9W7_9HELO</name>
<evidence type="ECO:0000256" key="3">
    <source>
        <dbReference type="ARBA" id="ARBA00022679"/>
    </source>
</evidence>
<organism evidence="5 6">
    <name type="scientific">Rhynchosporium agropyri</name>
    <dbReference type="NCBI Taxonomy" id="914238"/>
    <lineage>
        <taxon>Eukaryota</taxon>
        <taxon>Fungi</taxon>
        <taxon>Dikarya</taxon>
        <taxon>Ascomycota</taxon>
        <taxon>Pezizomycotina</taxon>
        <taxon>Leotiomycetes</taxon>
        <taxon>Helotiales</taxon>
        <taxon>Ploettnerulaceae</taxon>
        <taxon>Rhynchosporium</taxon>
    </lineage>
</organism>
<dbReference type="PANTHER" id="PTHR44942:SF4">
    <property type="entry name" value="METHYLTRANSFERASE TYPE 11 DOMAIN-CONTAINING PROTEIN"/>
    <property type="match status" value="1"/>
</dbReference>
<dbReference type="EMBL" id="FJUX01000020">
    <property type="protein sequence ID" value="CZS94791.1"/>
    <property type="molecule type" value="Genomic_DNA"/>
</dbReference>
<accession>A0A1E1K9W7</accession>
<sequence length="310" mass="34910">MSSSTGVKPGFAAQGFSWENYIRYRPAYPASFWSRIYKYHESHNGKFDVAHDVGAGAGIASQDLAKRFEKVIVSDPNDNYVNIASERLVSQFGHSAAKFNFLQEGGEKSSVGSASVDLIVVCEAIHWMNLEAVMVEFARQIKPGGSLAISHYGRPIMIDNPAAQSAWDKLFDIWTDRNLNRDMLHNQCLRKSISGLDTVPFSPEHWEEGVQRIWINSRGDSDSFQMSVRHAKPFASKVGDGDVKSLIEDDEDWIEQRNVQWLKGMFASFIPSIPEEELQDLWDEMDIAVGKGKDVKVAWPVVQLLATKRR</sequence>
<dbReference type="GO" id="GO:0032259">
    <property type="term" value="P:methylation"/>
    <property type="evidence" value="ECO:0007669"/>
    <property type="project" value="UniProtKB-KW"/>
</dbReference>
<keyword evidence="2" id="KW-0489">Methyltransferase</keyword>
<keyword evidence="6" id="KW-1185">Reference proteome</keyword>
<dbReference type="InterPro" id="IPR013216">
    <property type="entry name" value="Methyltransf_11"/>
</dbReference>
<dbReference type="InterPro" id="IPR029063">
    <property type="entry name" value="SAM-dependent_MTases_sf"/>
</dbReference>
<evidence type="ECO:0000313" key="6">
    <source>
        <dbReference type="Proteomes" id="UP000178912"/>
    </source>
</evidence>
<evidence type="ECO:0000259" key="4">
    <source>
        <dbReference type="Pfam" id="PF08241"/>
    </source>
</evidence>
<dbReference type="PANTHER" id="PTHR44942">
    <property type="entry name" value="METHYLTRANSF_11 DOMAIN-CONTAINING PROTEIN"/>
    <property type="match status" value="1"/>
</dbReference>
<evidence type="ECO:0000256" key="1">
    <source>
        <dbReference type="ARBA" id="ARBA00008361"/>
    </source>
</evidence>
<dbReference type="Gene3D" id="3.40.50.150">
    <property type="entry name" value="Vaccinia Virus protein VP39"/>
    <property type="match status" value="1"/>
</dbReference>
<proteinExistence type="inferred from homology"/>
<dbReference type="GO" id="GO:0008757">
    <property type="term" value="F:S-adenosylmethionine-dependent methyltransferase activity"/>
    <property type="evidence" value="ECO:0007669"/>
    <property type="project" value="InterPro"/>
</dbReference>
<dbReference type="AlphaFoldDB" id="A0A1E1K9W7"/>
<dbReference type="OrthoDB" id="10027013at2759"/>
<evidence type="ECO:0000256" key="2">
    <source>
        <dbReference type="ARBA" id="ARBA00022603"/>
    </source>
</evidence>
<dbReference type="Pfam" id="PF08241">
    <property type="entry name" value="Methyltransf_11"/>
    <property type="match status" value="1"/>
</dbReference>
<comment type="similarity">
    <text evidence="1">Belongs to the methyltransferase superfamily.</text>
</comment>
<dbReference type="CDD" id="cd02440">
    <property type="entry name" value="AdoMet_MTases"/>
    <property type="match status" value="1"/>
</dbReference>
<keyword evidence="3" id="KW-0808">Transferase</keyword>
<protein>
    <recommendedName>
        <fullName evidence="4">Methyltransferase type 11 domain-containing protein</fullName>
    </recommendedName>
</protein>
<dbReference type="InterPro" id="IPR051052">
    <property type="entry name" value="Diverse_substrate_MTase"/>
</dbReference>
<evidence type="ECO:0000313" key="5">
    <source>
        <dbReference type="EMBL" id="CZS94791.1"/>
    </source>
</evidence>
<reference evidence="6" key="1">
    <citation type="submission" date="2016-03" db="EMBL/GenBank/DDBJ databases">
        <authorList>
            <person name="Guldener U."/>
        </authorList>
    </citation>
    <scope>NUCLEOTIDE SEQUENCE [LARGE SCALE GENOMIC DNA]</scope>
    <source>
        <strain evidence="6">04CH-RAC-A.6.1</strain>
    </source>
</reference>
<dbReference type="SUPFAM" id="SSF53335">
    <property type="entry name" value="S-adenosyl-L-methionine-dependent methyltransferases"/>
    <property type="match status" value="1"/>
</dbReference>
<gene>
    <name evidence="5" type="ORF">RAG0_04643</name>
</gene>
<dbReference type="Proteomes" id="UP000178912">
    <property type="component" value="Unassembled WGS sequence"/>
</dbReference>
<feature type="domain" description="Methyltransferase type 11" evidence="4">
    <location>
        <begin position="52"/>
        <end position="149"/>
    </location>
</feature>